<dbReference type="CDD" id="cd06261">
    <property type="entry name" value="TM_PBP2"/>
    <property type="match status" value="1"/>
</dbReference>
<keyword evidence="6 7" id="KW-0472">Membrane</keyword>
<dbReference type="Pfam" id="PF00528">
    <property type="entry name" value="BPD_transp_1"/>
    <property type="match status" value="1"/>
</dbReference>
<dbReference type="PANTHER" id="PTHR43163">
    <property type="entry name" value="DIPEPTIDE TRANSPORT SYSTEM PERMEASE PROTEIN DPPB-RELATED"/>
    <property type="match status" value="1"/>
</dbReference>
<keyword evidence="2 7" id="KW-0813">Transport</keyword>
<evidence type="ECO:0000313" key="9">
    <source>
        <dbReference type="EMBL" id="PWJ73549.1"/>
    </source>
</evidence>
<dbReference type="InterPro" id="IPR000515">
    <property type="entry name" value="MetI-like"/>
</dbReference>
<evidence type="ECO:0000313" key="10">
    <source>
        <dbReference type="Proteomes" id="UP000245412"/>
    </source>
</evidence>
<evidence type="ECO:0000256" key="3">
    <source>
        <dbReference type="ARBA" id="ARBA00022475"/>
    </source>
</evidence>
<keyword evidence="4 7" id="KW-0812">Transmembrane</keyword>
<dbReference type="PROSITE" id="PS50928">
    <property type="entry name" value="ABC_TM1"/>
    <property type="match status" value="1"/>
</dbReference>
<proteinExistence type="inferred from homology"/>
<feature type="transmembrane region" description="Helical" evidence="7">
    <location>
        <begin position="9"/>
        <end position="29"/>
    </location>
</feature>
<evidence type="ECO:0000256" key="6">
    <source>
        <dbReference type="ARBA" id="ARBA00023136"/>
    </source>
</evidence>
<dbReference type="Gene3D" id="1.10.3720.10">
    <property type="entry name" value="MetI-like"/>
    <property type="match status" value="1"/>
</dbReference>
<dbReference type="RefSeq" id="WP_109747728.1">
    <property type="nucleotide sequence ID" value="NZ_JANKBI010000013.1"/>
</dbReference>
<reference evidence="9 10" key="1">
    <citation type="submission" date="2018-05" db="EMBL/GenBank/DDBJ databases">
        <authorList>
            <person name="Goeker M."/>
            <person name="Huntemann M."/>
            <person name="Clum A."/>
            <person name="Pillay M."/>
            <person name="Palaniappan K."/>
            <person name="Varghese N."/>
            <person name="Mikhailova N."/>
            <person name="Stamatis D."/>
            <person name="Reddy T."/>
            <person name="Daum C."/>
            <person name="Shapiro N."/>
            <person name="Ivanova N."/>
            <person name="Kyrpides N."/>
            <person name="Woyke T."/>
        </authorList>
    </citation>
    <scope>NUCLEOTIDE SEQUENCE [LARGE SCALE GENOMIC DNA]</scope>
    <source>
        <strain evidence="9 10">DSM 26524</strain>
    </source>
</reference>
<dbReference type="GO" id="GO:0071916">
    <property type="term" value="F:dipeptide transmembrane transporter activity"/>
    <property type="evidence" value="ECO:0007669"/>
    <property type="project" value="TreeGrafter"/>
</dbReference>
<dbReference type="EMBL" id="QGGY01000012">
    <property type="protein sequence ID" value="PWJ73549.1"/>
    <property type="molecule type" value="Genomic_DNA"/>
</dbReference>
<accession>A0AB73T0R0</accession>
<dbReference type="PANTHER" id="PTHR43163:SF6">
    <property type="entry name" value="DIPEPTIDE TRANSPORT SYSTEM PERMEASE PROTEIN DPPB-RELATED"/>
    <property type="match status" value="1"/>
</dbReference>
<gene>
    <name evidence="9" type="ORF">C7383_112124</name>
</gene>
<feature type="domain" description="ABC transmembrane type-1" evidence="8">
    <location>
        <begin position="95"/>
        <end position="296"/>
    </location>
</feature>
<dbReference type="SUPFAM" id="SSF161098">
    <property type="entry name" value="MetI-like"/>
    <property type="match status" value="1"/>
</dbReference>
<evidence type="ECO:0000256" key="5">
    <source>
        <dbReference type="ARBA" id="ARBA00022989"/>
    </source>
</evidence>
<comment type="similarity">
    <text evidence="7">Belongs to the binding-protein-dependent transport system permease family.</text>
</comment>
<dbReference type="InterPro" id="IPR035906">
    <property type="entry name" value="MetI-like_sf"/>
</dbReference>
<dbReference type="AlphaFoldDB" id="A0AB73T0R0"/>
<protein>
    <submittedName>
        <fullName evidence="9">Peptide/nickel transport system permease protein</fullName>
    </submittedName>
</protein>
<keyword evidence="5 7" id="KW-1133">Transmembrane helix</keyword>
<feature type="transmembrane region" description="Helical" evidence="7">
    <location>
        <begin position="273"/>
        <end position="299"/>
    </location>
</feature>
<organism evidence="9 10">
    <name type="scientific">Murimonas intestini</name>
    <dbReference type="NCBI Taxonomy" id="1337051"/>
    <lineage>
        <taxon>Bacteria</taxon>
        <taxon>Bacillati</taxon>
        <taxon>Bacillota</taxon>
        <taxon>Clostridia</taxon>
        <taxon>Lachnospirales</taxon>
        <taxon>Lachnospiraceae</taxon>
        <taxon>Murimonas</taxon>
    </lineage>
</organism>
<feature type="transmembrane region" description="Helical" evidence="7">
    <location>
        <begin position="131"/>
        <end position="156"/>
    </location>
</feature>
<comment type="caution">
    <text evidence="9">The sequence shown here is derived from an EMBL/GenBank/DDBJ whole genome shotgun (WGS) entry which is preliminary data.</text>
</comment>
<evidence type="ECO:0000256" key="4">
    <source>
        <dbReference type="ARBA" id="ARBA00022692"/>
    </source>
</evidence>
<sequence length="319" mass="34906">MVKYIIKRILYIIPVMFGIIVMVFIMKAVTPGDPVLELLPLTATEESKENLREELGLNDPIIVQFGKYVVGVLHGDLGTSYKTKQPVLSEVAERLPNTIILAVWALFIAQIIATPLGIWAAVKQNSAVDNIIVVFTMFGASVPNFWLALMLIQWFAINLGWLPSMYNGSLISWILPISAILVGSIAHTARAARTNMLEVIRQDYIMTARAKGQKEGTVIFKHAFRNTLIPVIASIGSALGSLLGGSLIVEQIFAVPGVGKYISDAVSARNYPALQGGIIVIALLCCIINIIVDVLYTVVDPRLKTTFMKSSKKRVKEAV</sequence>
<comment type="subcellular location">
    <subcellularLocation>
        <location evidence="1 7">Cell membrane</location>
        <topology evidence="1 7">Multi-pass membrane protein</topology>
    </subcellularLocation>
</comment>
<evidence type="ECO:0000256" key="7">
    <source>
        <dbReference type="RuleBase" id="RU363032"/>
    </source>
</evidence>
<dbReference type="Pfam" id="PF19300">
    <property type="entry name" value="BPD_transp_1_N"/>
    <property type="match status" value="1"/>
</dbReference>
<dbReference type="InterPro" id="IPR045621">
    <property type="entry name" value="BPD_transp_1_N"/>
</dbReference>
<dbReference type="Proteomes" id="UP000245412">
    <property type="component" value="Unassembled WGS sequence"/>
</dbReference>
<evidence type="ECO:0000256" key="1">
    <source>
        <dbReference type="ARBA" id="ARBA00004651"/>
    </source>
</evidence>
<dbReference type="GO" id="GO:0005886">
    <property type="term" value="C:plasma membrane"/>
    <property type="evidence" value="ECO:0007669"/>
    <property type="project" value="UniProtKB-SubCell"/>
</dbReference>
<evidence type="ECO:0000256" key="2">
    <source>
        <dbReference type="ARBA" id="ARBA00022448"/>
    </source>
</evidence>
<evidence type="ECO:0000259" key="8">
    <source>
        <dbReference type="PROSITE" id="PS50928"/>
    </source>
</evidence>
<keyword evidence="3" id="KW-1003">Cell membrane</keyword>
<feature type="transmembrane region" description="Helical" evidence="7">
    <location>
        <begin position="228"/>
        <end position="253"/>
    </location>
</feature>
<name>A0AB73T0R0_9FIRM</name>
<feature type="transmembrane region" description="Helical" evidence="7">
    <location>
        <begin position="99"/>
        <end position="119"/>
    </location>
</feature>
<keyword evidence="10" id="KW-1185">Reference proteome</keyword>
<feature type="transmembrane region" description="Helical" evidence="7">
    <location>
        <begin position="168"/>
        <end position="186"/>
    </location>
</feature>